<keyword evidence="3" id="KW-0732">Signal</keyword>
<evidence type="ECO:0000313" key="5">
    <source>
        <dbReference type="EMBL" id="GBG32922.1"/>
    </source>
</evidence>
<feature type="signal peptide" evidence="3">
    <location>
        <begin position="1"/>
        <end position="25"/>
    </location>
</feature>
<evidence type="ECO:0000259" key="4">
    <source>
        <dbReference type="Pfam" id="PF00884"/>
    </source>
</evidence>
<keyword evidence="2" id="KW-0378">Hydrolase</keyword>
<evidence type="ECO:0000256" key="3">
    <source>
        <dbReference type="SAM" id="SignalP"/>
    </source>
</evidence>
<dbReference type="SUPFAM" id="SSF53649">
    <property type="entry name" value="Alkaline phosphatase-like"/>
    <property type="match status" value="1"/>
</dbReference>
<dbReference type="Gene3D" id="3.40.720.10">
    <property type="entry name" value="Alkaline Phosphatase, subunit A"/>
    <property type="match status" value="1"/>
</dbReference>
<gene>
    <name evidence="5" type="ORF">FCC1311_091482</name>
</gene>
<name>A0A2R5GPW8_9STRA</name>
<dbReference type="Pfam" id="PF00884">
    <property type="entry name" value="Sulfatase"/>
    <property type="match status" value="1"/>
</dbReference>
<feature type="domain" description="Sulfatase N-terminal" evidence="4">
    <location>
        <begin position="33"/>
        <end position="407"/>
    </location>
</feature>
<proteinExistence type="predicted"/>
<dbReference type="Proteomes" id="UP000241890">
    <property type="component" value="Unassembled WGS sequence"/>
</dbReference>
<protein>
    <submittedName>
        <fullName evidence="5">Iduronate 2-sulfatase</fullName>
    </submittedName>
</protein>
<dbReference type="OrthoDB" id="96314at2759"/>
<reference evidence="5 6" key="1">
    <citation type="submission" date="2017-12" db="EMBL/GenBank/DDBJ databases">
        <title>Sequencing, de novo assembly and annotation of complete genome of a new Thraustochytrid species, strain FCC1311.</title>
        <authorList>
            <person name="Sedici K."/>
            <person name="Godart F."/>
            <person name="Aiese Cigliano R."/>
            <person name="Sanseverino W."/>
            <person name="Barakat M."/>
            <person name="Ortet P."/>
            <person name="Marechal E."/>
            <person name="Cagnac O."/>
            <person name="Amato A."/>
        </authorList>
    </citation>
    <scope>NUCLEOTIDE SEQUENCE [LARGE SCALE GENOMIC DNA]</scope>
</reference>
<feature type="chain" id="PRO_5015338939" evidence="3">
    <location>
        <begin position="26"/>
        <end position="535"/>
    </location>
</feature>
<evidence type="ECO:0000256" key="1">
    <source>
        <dbReference type="ARBA" id="ARBA00022723"/>
    </source>
</evidence>
<keyword evidence="6" id="KW-1185">Reference proteome</keyword>
<dbReference type="GO" id="GO:0005737">
    <property type="term" value="C:cytoplasm"/>
    <property type="evidence" value="ECO:0007669"/>
    <property type="project" value="TreeGrafter"/>
</dbReference>
<dbReference type="PANTHER" id="PTHR45953:SF1">
    <property type="entry name" value="IDURONATE 2-SULFATASE"/>
    <property type="match status" value="1"/>
</dbReference>
<dbReference type="GO" id="GO:0046872">
    <property type="term" value="F:metal ion binding"/>
    <property type="evidence" value="ECO:0007669"/>
    <property type="project" value="UniProtKB-KW"/>
</dbReference>
<dbReference type="InterPro" id="IPR017850">
    <property type="entry name" value="Alkaline_phosphatase_core_sf"/>
</dbReference>
<dbReference type="PANTHER" id="PTHR45953">
    <property type="entry name" value="IDURONATE 2-SULFATASE"/>
    <property type="match status" value="1"/>
</dbReference>
<evidence type="ECO:0000313" key="6">
    <source>
        <dbReference type="Proteomes" id="UP000241890"/>
    </source>
</evidence>
<dbReference type="GO" id="GO:0008484">
    <property type="term" value="F:sulfuric ester hydrolase activity"/>
    <property type="evidence" value="ECO:0007669"/>
    <property type="project" value="TreeGrafter"/>
</dbReference>
<dbReference type="InterPro" id="IPR000917">
    <property type="entry name" value="Sulfatase_N"/>
</dbReference>
<dbReference type="AlphaFoldDB" id="A0A2R5GPW8"/>
<dbReference type="InParanoid" id="A0A2R5GPW8"/>
<dbReference type="PROSITE" id="PS51257">
    <property type="entry name" value="PROKAR_LIPOPROTEIN"/>
    <property type="match status" value="1"/>
</dbReference>
<dbReference type="EMBL" id="BEYU01000135">
    <property type="protein sequence ID" value="GBG32922.1"/>
    <property type="molecule type" value="Genomic_DNA"/>
</dbReference>
<keyword evidence="1" id="KW-0479">Metal-binding</keyword>
<organism evidence="5 6">
    <name type="scientific">Hondaea fermentalgiana</name>
    <dbReference type="NCBI Taxonomy" id="2315210"/>
    <lineage>
        <taxon>Eukaryota</taxon>
        <taxon>Sar</taxon>
        <taxon>Stramenopiles</taxon>
        <taxon>Bigyra</taxon>
        <taxon>Labyrinthulomycetes</taxon>
        <taxon>Thraustochytrida</taxon>
        <taxon>Thraustochytriidae</taxon>
        <taxon>Hondaea</taxon>
    </lineage>
</organism>
<sequence>MRYATQARVAAALTVIVACTTGARAINGPAEVQNILLIIADDLKPVLGSFDDPLAISPNIDDRIAADGGFVFTNHHVSSPECGPSRASMLSGLRVPQTRIYHFEPKFRKYNKDRVTLPGFFRKLGYRTYSWGKVFDASNFGPTRLARYIQSDLCDASKPNAECSWDENPSGFALAANETLCDHISAPKHKNKNLLAVGYGPLSGQMDYCVAEAARLQIKASAEAGEKFFTAVGFYKPHLPFFVSEDFWMSHELAKFEEVAETNAEIDPKSFFKQVSNKALQSDNQEMLNAVYGFEETNASAINRAYYVAATQTDYFVGQVLDVLDDYPAVKENTIVVFWGDHGYHLGDHGMWAKKTVFEQATRAPLIIKPSQAYRNANANIVSSGGTVPMPTEAVDIMATLVAMAGVNESYPQELAGTDLQPYFFDLEEPNLRMASVSLYDSYTSKRVIAFSVRFRSIRAIVFFRKRNNGVIRWNKWLKAKTEIYNMSEDPLETEQDRSTLSAVLTYVDLCRSDDWDETAYFEQTTAEDRQPLLQ</sequence>
<comment type="caution">
    <text evidence="5">The sequence shown here is derived from an EMBL/GenBank/DDBJ whole genome shotgun (WGS) entry which is preliminary data.</text>
</comment>
<accession>A0A2R5GPW8</accession>
<evidence type="ECO:0000256" key="2">
    <source>
        <dbReference type="ARBA" id="ARBA00022801"/>
    </source>
</evidence>